<dbReference type="STRING" id="6182.A0A4Z2DEA3"/>
<dbReference type="Proteomes" id="UP000311919">
    <property type="component" value="Unassembled WGS sequence"/>
</dbReference>
<dbReference type="AlphaFoldDB" id="A0A4Z2DEA3"/>
<evidence type="ECO:0000256" key="7">
    <source>
        <dbReference type="ARBA" id="ARBA00023136"/>
    </source>
</evidence>
<organism evidence="8 9">
    <name type="scientific">Schistosoma japonicum</name>
    <name type="common">Blood fluke</name>
    <dbReference type="NCBI Taxonomy" id="6182"/>
    <lineage>
        <taxon>Eukaryota</taxon>
        <taxon>Metazoa</taxon>
        <taxon>Spiralia</taxon>
        <taxon>Lophotrochozoa</taxon>
        <taxon>Platyhelminthes</taxon>
        <taxon>Trematoda</taxon>
        <taxon>Digenea</taxon>
        <taxon>Strigeidida</taxon>
        <taxon>Schistosomatoidea</taxon>
        <taxon>Schistosomatidae</taxon>
        <taxon>Schistosoma</taxon>
    </lineage>
</organism>
<dbReference type="PANTHER" id="PTHR31658">
    <property type="entry name" value="CONSERVED OLIGOMERIC GOLGI COMPLEX SUBUNIT 1"/>
    <property type="match status" value="1"/>
</dbReference>
<dbReference type="GO" id="GO:0015031">
    <property type="term" value="P:protein transport"/>
    <property type="evidence" value="ECO:0007669"/>
    <property type="project" value="UniProtKB-KW"/>
</dbReference>
<dbReference type="InterPro" id="IPR033370">
    <property type="entry name" value="COG1"/>
</dbReference>
<comment type="similarity">
    <text evidence="2">Belongs to the COG1 family.</text>
</comment>
<keyword evidence="6" id="KW-0333">Golgi apparatus</keyword>
<keyword evidence="7" id="KW-0472">Membrane</keyword>
<evidence type="ECO:0000313" key="8">
    <source>
        <dbReference type="EMBL" id="TNN14520.1"/>
    </source>
</evidence>
<sequence>MVDERLKTVEGLLSINTVDELHRIVRQKRAEVEHKKDELRHLVGERHRDIIDASDRILLMKHLTHEISVSLDQLRSCLATWNQDVETANDASAQTHSHKLSIASQLKLMLDIPELIWNYMDLGLHTSSARMFFLGRHLNARLSLSRETQLSHVDANVLISRAWDSLVHMEAAVISACRKRLCAPLSTKEELCDSLTALLMLNDLPLLQVLEEFFNGRKVGLYCLLGRHCLPHHETIELKPNFILSARKQISVVVRHILSTLEYLEFLFLSSTNDKASTYKGALISRISFFGNWIFQDSSTFSKDRLYTYLPIDVLNFKLKSFRFSDDFSDFKQDEKCNLLIDLLRESWGAWRNNAIQICREVLSESLSHISCFETLVDIRTSILILVRRLQTHSSSFRNTTESDTKKINIGFIKFDIWIELLRDLFLQRLKILFTDSFKNCFNEWIAQFDQILVMNSKSKSENNLSRLLSFNKPFLNNPIEHSRVDWANFVWSDCLKDINMNHSSVTQESVFIEVPKFEETSGSSISAWNNEILFHLVKSNNVGLAVFCCLSHLPIPDSFDLIEDGNDQDLTSSAQLVFLQRLVSENAQLLSGIKLNGYTDLQKKLHILLPEFLSLCDKLNFVISNHVIKLTLNVGQDSLDIWSLVFTALQSSLTQLAKWITNKAYGIQSLESDCSNTSVSLKISPSCGFLLSRAWYTLVECCPSIIAALVAATGQTESIYPVHSAMKNPNPPGDSVENTLLVEGLVWTNISLLRCKWESLSHSLFELVNQITFDSLVKATIGHTILEEFHDSLRSTFLLNSKQSDDEFKNDMKLDLVFDRNTVESLLARYSNTDAMYRSIIPFENVRLELDSSEPMEDVDGDSVTVISIPSQLSLPTHHLLLNIVYTMGKTLVHKSLQSPFSHRFLYSLCTSLFEVYSKIVCELLSFRDTPDSSTKDVSLLFSDSLQKLLQSRALQIIFDLKFLRHLLISSVSIIESSPIQCVSFF</sequence>
<evidence type="ECO:0000256" key="2">
    <source>
        <dbReference type="ARBA" id="ARBA00006653"/>
    </source>
</evidence>
<evidence type="ECO:0000256" key="5">
    <source>
        <dbReference type="ARBA" id="ARBA00022927"/>
    </source>
</evidence>
<dbReference type="EMBL" id="SKCS01000172">
    <property type="protein sequence ID" value="TNN14520.1"/>
    <property type="molecule type" value="Genomic_DNA"/>
</dbReference>
<keyword evidence="5" id="KW-0653">Protein transport</keyword>
<dbReference type="GO" id="GO:0000139">
    <property type="term" value="C:Golgi membrane"/>
    <property type="evidence" value="ECO:0007669"/>
    <property type="project" value="UniProtKB-SubCell"/>
</dbReference>
<dbReference type="PANTHER" id="PTHR31658:SF0">
    <property type="entry name" value="CONSERVED OLIGOMERIC GOLGI COMPLEX SUBUNIT 1"/>
    <property type="match status" value="1"/>
</dbReference>
<comment type="subcellular location">
    <subcellularLocation>
        <location evidence="1">Golgi apparatus membrane</location>
        <topology evidence="1">Peripheral membrane protein</topology>
    </subcellularLocation>
</comment>
<dbReference type="GO" id="GO:0006891">
    <property type="term" value="P:intra-Golgi vesicle-mediated transport"/>
    <property type="evidence" value="ECO:0007669"/>
    <property type="project" value="InterPro"/>
</dbReference>
<accession>A0A4Z2DEA3</accession>
<dbReference type="OrthoDB" id="46189at2759"/>
<dbReference type="Pfam" id="PF08700">
    <property type="entry name" value="VPS51_Exo84_N"/>
    <property type="match status" value="1"/>
</dbReference>
<evidence type="ECO:0000256" key="6">
    <source>
        <dbReference type="ARBA" id="ARBA00023034"/>
    </source>
</evidence>
<dbReference type="GO" id="GO:0017119">
    <property type="term" value="C:Golgi transport complex"/>
    <property type="evidence" value="ECO:0007669"/>
    <property type="project" value="InterPro"/>
</dbReference>
<gene>
    <name evidence="8" type="ORF">EWB00_002091</name>
</gene>
<evidence type="ECO:0000256" key="1">
    <source>
        <dbReference type="ARBA" id="ARBA00004395"/>
    </source>
</evidence>
<comment type="caution">
    <text evidence="8">The sequence shown here is derived from an EMBL/GenBank/DDBJ whole genome shotgun (WGS) entry which is preliminary data.</text>
</comment>
<protein>
    <recommendedName>
        <fullName evidence="3">Conserved oligomeric Golgi complex subunit 1</fullName>
    </recommendedName>
</protein>
<evidence type="ECO:0000313" key="9">
    <source>
        <dbReference type="Proteomes" id="UP000311919"/>
    </source>
</evidence>
<evidence type="ECO:0000256" key="3">
    <source>
        <dbReference type="ARBA" id="ARBA00020978"/>
    </source>
</evidence>
<proteinExistence type="inferred from homology"/>
<keyword evidence="9" id="KW-1185">Reference proteome</keyword>
<reference evidence="8 9" key="1">
    <citation type="submission" date="2019-03" db="EMBL/GenBank/DDBJ databases">
        <title>An improved genome assembly of the fluke Schistosoma japonicum.</title>
        <authorList>
            <person name="Hu W."/>
            <person name="Luo F."/>
            <person name="Yin M."/>
            <person name="Mo X."/>
            <person name="Sun C."/>
            <person name="Wu Q."/>
            <person name="Zhu B."/>
            <person name="Xiang M."/>
            <person name="Wang J."/>
            <person name="Wang Y."/>
            <person name="Zhang T."/>
            <person name="Xu B."/>
            <person name="Zheng H."/>
            <person name="Feng Z."/>
        </authorList>
    </citation>
    <scope>NUCLEOTIDE SEQUENCE [LARGE SCALE GENOMIC DNA]</scope>
    <source>
        <strain evidence="8">HuSjv2</strain>
        <tissue evidence="8">Worms</tissue>
    </source>
</reference>
<keyword evidence="4" id="KW-0813">Transport</keyword>
<evidence type="ECO:0000256" key="4">
    <source>
        <dbReference type="ARBA" id="ARBA00022448"/>
    </source>
</evidence>
<name>A0A4Z2DEA3_SCHJA</name>